<protein>
    <submittedName>
        <fullName evidence="5">3-oxoacyl-[acyl-carrier protein] reductase</fullName>
        <ecNumber evidence="5">1.1.1.100</ecNumber>
    </submittedName>
</protein>
<dbReference type="Pfam" id="PF00106">
    <property type="entry name" value="adh_short"/>
    <property type="match status" value="1"/>
</dbReference>
<dbReference type="GO" id="GO:0004316">
    <property type="term" value="F:3-oxoacyl-[acyl-carrier-protein] reductase (NADPH) activity"/>
    <property type="evidence" value="ECO:0007669"/>
    <property type="project" value="UniProtKB-EC"/>
</dbReference>
<comment type="similarity">
    <text evidence="1 3">Belongs to the short-chain dehydrogenases/reductases (SDR) family.</text>
</comment>
<feature type="domain" description="Ketoreductase" evidence="4">
    <location>
        <begin position="3"/>
        <end position="187"/>
    </location>
</feature>
<dbReference type="NCBIfam" id="NF005495">
    <property type="entry name" value="PRK07109.1"/>
    <property type="match status" value="1"/>
</dbReference>
<dbReference type="PRINTS" id="PR00081">
    <property type="entry name" value="GDHRDH"/>
</dbReference>
<dbReference type="InterPro" id="IPR057326">
    <property type="entry name" value="KR_dom"/>
</dbReference>
<dbReference type="GO" id="GO:0016020">
    <property type="term" value="C:membrane"/>
    <property type="evidence" value="ECO:0007669"/>
    <property type="project" value="TreeGrafter"/>
</dbReference>
<dbReference type="SUPFAM" id="SSF51735">
    <property type="entry name" value="NAD(P)-binding Rossmann-fold domains"/>
    <property type="match status" value="1"/>
</dbReference>
<organism evidence="5">
    <name type="scientific">uncultured Solirubrobacteraceae bacterium</name>
    <dbReference type="NCBI Taxonomy" id="1162706"/>
    <lineage>
        <taxon>Bacteria</taxon>
        <taxon>Bacillati</taxon>
        <taxon>Actinomycetota</taxon>
        <taxon>Thermoleophilia</taxon>
        <taxon>Solirubrobacterales</taxon>
        <taxon>Solirubrobacteraceae</taxon>
        <taxon>environmental samples</taxon>
    </lineage>
</organism>
<dbReference type="PROSITE" id="PS00061">
    <property type="entry name" value="ADH_SHORT"/>
    <property type="match status" value="1"/>
</dbReference>
<dbReference type="Gene3D" id="3.40.50.720">
    <property type="entry name" value="NAD(P)-binding Rossmann-like Domain"/>
    <property type="match status" value="1"/>
</dbReference>
<evidence type="ECO:0000256" key="1">
    <source>
        <dbReference type="ARBA" id="ARBA00006484"/>
    </source>
</evidence>
<proteinExistence type="inferred from homology"/>
<keyword evidence="2 5" id="KW-0560">Oxidoreductase</keyword>
<evidence type="ECO:0000313" key="5">
    <source>
        <dbReference type="EMBL" id="CAA9471503.1"/>
    </source>
</evidence>
<dbReference type="AlphaFoldDB" id="A0A6J4RE69"/>
<dbReference type="EMBL" id="CADCVL010000132">
    <property type="protein sequence ID" value="CAA9471503.1"/>
    <property type="molecule type" value="Genomic_DNA"/>
</dbReference>
<dbReference type="SMART" id="SM00822">
    <property type="entry name" value="PKS_KR"/>
    <property type="match status" value="1"/>
</dbReference>
<dbReference type="PANTHER" id="PTHR44196">
    <property type="entry name" value="DEHYDROGENASE/REDUCTASE SDR FAMILY MEMBER 7B"/>
    <property type="match status" value="1"/>
</dbReference>
<dbReference type="PANTHER" id="PTHR44196:SF1">
    <property type="entry name" value="DEHYDROGENASE_REDUCTASE SDR FAMILY MEMBER 7B"/>
    <property type="match status" value="1"/>
</dbReference>
<dbReference type="PRINTS" id="PR00080">
    <property type="entry name" value="SDRFAMILY"/>
</dbReference>
<sequence>MSRTVVITGASAGVGGATAIAFARQGARVGLIARGREGLDAAVRDVEAAGGTALAVACDVSDAAGMEAAADRFERELGPIDVWVNNAMTAVLADTWDVTPEDFRRVTEVTYLGYVHGTLAALRHMRPRDAGVVIQVGSALAYRAIPLQSTYCGAKFAIRGFTDSLRCELMHEKSSVRVTMVQLPGLNTPQFTSVRTTLRRQPRPVAPIFQPEVAAEAILFAADHRRREVWVGGNTVTIILANHLVPWAADRFLAKTNVDAQQTPMPLSENRPDYLYEPLPGDQGAHGIFGDEAKARSIQLDLTRRRRMLAAGATAVAAGAFAGLRAARS</sequence>
<gene>
    <name evidence="5" type="ORF">AVDCRST_MAG65-798</name>
</gene>
<evidence type="ECO:0000259" key="4">
    <source>
        <dbReference type="SMART" id="SM00822"/>
    </source>
</evidence>
<evidence type="ECO:0000256" key="3">
    <source>
        <dbReference type="RuleBase" id="RU000363"/>
    </source>
</evidence>
<dbReference type="InterPro" id="IPR002347">
    <property type="entry name" value="SDR_fam"/>
</dbReference>
<dbReference type="InterPro" id="IPR020904">
    <property type="entry name" value="Sc_DH/Rdtase_CS"/>
</dbReference>
<dbReference type="EC" id="1.1.1.100" evidence="5"/>
<evidence type="ECO:0000256" key="2">
    <source>
        <dbReference type="ARBA" id="ARBA00023002"/>
    </source>
</evidence>
<reference evidence="5" key="1">
    <citation type="submission" date="2020-02" db="EMBL/GenBank/DDBJ databases">
        <authorList>
            <person name="Meier V. D."/>
        </authorList>
    </citation>
    <scope>NUCLEOTIDE SEQUENCE</scope>
    <source>
        <strain evidence="5">AVDCRST_MAG65</strain>
    </source>
</reference>
<name>A0A6J4RE69_9ACTN</name>
<dbReference type="InterPro" id="IPR036291">
    <property type="entry name" value="NAD(P)-bd_dom_sf"/>
</dbReference>
<accession>A0A6J4RE69</accession>